<feature type="transmembrane region" description="Helical" evidence="5">
    <location>
        <begin position="201"/>
        <end position="220"/>
    </location>
</feature>
<gene>
    <name evidence="6" type="ORF">EZ313_08935</name>
</gene>
<evidence type="ECO:0000256" key="1">
    <source>
        <dbReference type="ARBA" id="ARBA00004141"/>
    </source>
</evidence>
<evidence type="ECO:0000256" key="3">
    <source>
        <dbReference type="ARBA" id="ARBA00022989"/>
    </source>
</evidence>
<evidence type="ECO:0000256" key="5">
    <source>
        <dbReference type="RuleBase" id="RU363041"/>
    </source>
</evidence>
<keyword evidence="5" id="KW-1003">Cell membrane</keyword>
<evidence type="ECO:0000256" key="2">
    <source>
        <dbReference type="ARBA" id="ARBA00022692"/>
    </source>
</evidence>
<keyword evidence="2 5" id="KW-0812">Transmembrane</keyword>
<dbReference type="InterPro" id="IPR051598">
    <property type="entry name" value="TSUP/Inactive_protease-like"/>
</dbReference>
<keyword evidence="7" id="KW-1185">Reference proteome</keyword>
<dbReference type="GO" id="GO:0005886">
    <property type="term" value="C:plasma membrane"/>
    <property type="evidence" value="ECO:0007669"/>
    <property type="project" value="UniProtKB-SubCell"/>
</dbReference>
<evidence type="ECO:0000313" key="7">
    <source>
        <dbReference type="Proteomes" id="UP000298180"/>
    </source>
</evidence>
<evidence type="ECO:0000256" key="4">
    <source>
        <dbReference type="ARBA" id="ARBA00023136"/>
    </source>
</evidence>
<dbReference type="PANTHER" id="PTHR43701">
    <property type="entry name" value="MEMBRANE TRANSPORTER PROTEIN MJ0441-RELATED"/>
    <property type="match status" value="1"/>
</dbReference>
<protein>
    <recommendedName>
        <fullName evidence="5">Probable membrane transporter protein</fullName>
    </recommendedName>
</protein>
<reference evidence="6 7" key="1">
    <citation type="submission" date="2019-03" db="EMBL/GenBank/DDBJ databases">
        <title>Ramlibacter henchirensis DSM 14656, whole genome shotgun sequence.</title>
        <authorList>
            <person name="Zhang X."/>
            <person name="Feng G."/>
            <person name="Zhu H."/>
        </authorList>
    </citation>
    <scope>NUCLEOTIDE SEQUENCE [LARGE SCALE GENOMIC DNA]</scope>
    <source>
        <strain evidence="6 7">DSM 14656</strain>
    </source>
</reference>
<keyword evidence="4 5" id="KW-0472">Membrane</keyword>
<dbReference type="InterPro" id="IPR002781">
    <property type="entry name" value="TM_pro_TauE-like"/>
</dbReference>
<sequence length="253" mass="24865">MTALDAFTAAAVLLAGGLIGATGIGGVLVVPALTGLAGLQVTQAIAASALAFALPGIAALWWLARSGAGLARWSALLLGALPAAAAGAWAVHSVQAGWLLSAVGVVALFSGARGLWQLAGRRPAQVPGRELRPWELASLGAGIGLASALTGTGGPVLLVPLWMVLGQPLALTVAAAQVIQLPVALAAGAAHASAGALDVALALYLGVLLLAGSIAGQAAARKLPVPALQALVSVLLLAVGLWFSWRAAAPHFA</sequence>
<comment type="similarity">
    <text evidence="5">Belongs to the 4-toluene sulfonate uptake permease (TSUP) (TC 2.A.102) family.</text>
</comment>
<feature type="transmembrane region" description="Helical" evidence="5">
    <location>
        <begin position="44"/>
        <end position="63"/>
    </location>
</feature>
<dbReference type="EMBL" id="SMLM01000001">
    <property type="protein sequence ID" value="TFZ06728.1"/>
    <property type="molecule type" value="Genomic_DNA"/>
</dbReference>
<feature type="transmembrane region" description="Helical" evidence="5">
    <location>
        <begin position="7"/>
        <end position="32"/>
    </location>
</feature>
<dbReference type="PANTHER" id="PTHR43701:SF2">
    <property type="entry name" value="MEMBRANE TRANSPORTER PROTEIN YJNA-RELATED"/>
    <property type="match status" value="1"/>
</dbReference>
<keyword evidence="3 5" id="KW-1133">Transmembrane helix</keyword>
<feature type="transmembrane region" description="Helical" evidence="5">
    <location>
        <begin position="96"/>
        <end position="116"/>
    </location>
</feature>
<feature type="transmembrane region" description="Helical" evidence="5">
    <location>
        <begin position="70"/>
        <end position="90"/>
    </location>
</feature>
<dbReference type="Proteomes" id="UP000298180">
    <property type="component" value="Unassembled WGS sequence"/>
</dbReference>
<evidence type="ECO:0000313" key="6">
    <source>
        <dbReference type="EMBL" id="TFZ06728.1"/>
    </source>
</evidence>
<feature type="transmembrane region" description="Helical" evidence="5">
    <location>
        <begin position="226"/>
        <end position="245"/>
    </location>
</feature>
<accession>A0A4Z0C8L4</accession>
<comment type="caution">
    <text evidence="6">The sequence shown here is derived from an EMBL/GenBank/DDBJ whole genome shotgun (WGS) entry which is preliminary data.</text>
</comment>
<dbReference type="Pfam" id="PF01925">
    <property type="entry name" value="TauE"/>
    <property type="match status" value="1"/>
</dbReference>
<dbReference type="AlphaFoldDB" id="A0A4Z0C8L4"/>
<proteinExistence type="inferred from homology"/>
<comment type="subcellular location">
    <subcellularLocation>
        <location evidence="5">Cell membrane</location>
        <topology evidence="5">Multi-pass membrane protein</topology>
    </subcellularLocation>
    <subcellularLocation>
        <location evidence="1">Membrane</location>
        <topology evidence="1">Multi-pass membrane protein</topology>
    </subcellularLocation>
</comment>
<organism evidence="6 7">
    <name type="scientific">Ramlibacter henchirensis</name>
    <dbReference type="NCBI Taxonomy" id="204072"/>
    <lineage>
        <taxon>Bacteria</taxon>
        <taxon>Pseudomonadati</taxon>
        <taxon>Pseudomonadota</taxon>
        <taxon>Betaproteobacteria</taxon>
        <taxon>Burkholderiales</taxon>
        <taxon>Comamonadaceae</taxon>
        <taxon>Ramlibacter</taxon>
    </lineage>
</organism>
<name>A0A4Z0C8L4_9BURK</name>
<feature type="transmembrane region" description="Helical" evidence="5">
    <location>
        <begin position="136"/>
        <end position="163"/>
    </location>
</feature>